<proteinExistence type="predicted"/>
<keyword evidence="2" id="KW-1185">Reference proteome</keyword>
<evidence type="ECO:0000313" key="2">
    <source>
        <dbReference type="Proteomes" id="UP000046392"/>
    </source>
</evidence>
<evidence type="ECO:0000313" key="3">
    <source>
        <dbReference type="WBParaSite" id="SPAL_0001126300.1"/>
    </source>
</evidence>
<dbReference type="Proteomes" id="UP000046392">
    <property type="component" value="Unplaced"/>
</dbReference>
<sequence length="41" mass="4591">MEDTGIDLFSTAYRQSSRDEDKGKTFSHGEEGTQPIENESP</sequence>
<dbReference type="WBParaSite" id="SPAL_0001126300.1">
    <property type="protein sequence ID" value="SPAL_0001126300.1"/>
    <property type="gene ID" value="SPAL_0001126300"/>
</dbReference>
<accession>A0A0N5BZS3</accession>
<organism evidence="2 3">
    <name type="scientific">Strongyloides papillosus</name>
    <name type="common">Intestinal threadworm</name>
    <dbReference type="NCBI Taxonomy" id="174720"/>
    <lineage>
        <taxon>Eukaryota</taxon>
        <taxon>Metazoa</taxon>
        <taxon>Ecdysozoa</taxon>
        <taxon>Nematoda</taxon>
        <taxon>Chromadorea</taxon>
        <taxon>Rhabditida</taxon>
        <taxon>Tylenchina</taxon>
        <taxon>Panagrolaimomorpha</taxon>
        <taxon>Strongyloidoidea</taxon>
        <taxon>Strongyloididae</taxon>
        <taxon>Strongyloides</taxon>
    </lineage>
</organism>
<feature type="compositionally biased region" description="Basic and acidic residues" evidence="1">
    <location>
        <begin position="16"/>
        <end position="31"/>
    </location>
</feature>
<protein>
    <submittedName>
        <fullName evidence="3">Bravo_FIGEY domain-containing protein</fullName>
    </submittedName>
</protein>
<feature type="region of interest" description="Disordered" evidence="1">
    <location>
        <begin position="1"/>
        <end position="41"/>
    </location>
</feature>
<evidence type="ECO:0000256" key="1">
    <source>
        <dbReference type="SAM" id="MobiDB-lite"/>
    </source>
</evidence>
<reference evidence="3" key="1">
    <citation type="submission" date="2017-02" db="UniProtKB">
        <authorList>
            <consortium name="WormBaseParasite"/>
        </authorList>
    </citation>
    <scope>IDENTIFICATION</scope>
</reference>
<name>A0A0N5BZS3_STREA</name>
<dbReference type="AlphaFoldDB" id="A0A0N5BZS3"/>